<keyword evidence="3" id="KW-1185">Reference proteome</keyword>
<reference evidence="2" key="1">
    <citation type="submission" date="2019-03" db="EMBL/GenBank/DDBJ databases">
        <title>Long read genome sequence of the mycoparasitic Pythium oligandrum ATCC 38472 isolated from sugarbeet rhizosphere.</title>
        <authorList>
            <person name="Gaulin E."/>
        </authorList>
    </citation>
    <scope>NUCLEOTIDE SEQUENCE</scope>
    <source>
        <strain evidence="2">ATCC 38472_TT</strain>
    </source>
</reference>
<dbReference type="Gene3D" id="3.30.530.20">
    <property type="match status" value="1"/>
</dbReference>
<feature type="region of interest" description="Disordered" evidence="1">
    <location>
        <begin position="133"/>
        <end position="154"/>
    </location>
</feature>
<dbReference type="PANTHER" id="PTHR13510">
    <property type="entry name" value="FYVE-FINGER-CONTAINING RAB5 EFFECTOR PROTEIN RABENOSYN-5-RELATED"/>
    <property type="match status" value="1"/>
</dbReference>
<comment type="caution">
    <text evidence="2">The sequence shown here is derived from an EMBL/GenBank/DDBJ whole genome shotgun (WGS) entry which is preliminary data.</text>
</comment>
<feature type="region of interest" description="Disordered" evidence="1">
    <location>
        <begin position="75"/>
        <end position="94"/>
    </location>
</feature>
<evidence type="ECO:0000313" key="3">
    <source>
        <dbReference type="Proteomes" id="UP000794436"/>
    </source>
</evidence>
<proteinExistence type="predicted"/>
<evidence type="ECO:0000313" key="2">
    <source>
        <dbReference type="EMBL" id="TMW61355.1"/>
    </source>
</evidence>
<dbReference type="InterPro" id="IPR052727">
    <property type="entry name" value="Rab4/Rab5_effector"/>
</dbReference>
<organism evidence="2 3">
    <name type="scientific">Pythium oligandrum</name>
    <name type="common">Mycoparasitic fungus</name>
    <dbReference type="NCBI Taxonomy" id="41045"/>
    <lineage>
        <taxon>Eukaryota</taxon>
        <taxon>Sar</taxon>
        <taxon>Stramenopiles</taxon>
        <taxon>Oomycota</taxon>
        <taxon>Peronosporomycetes</taxon>
        <taxon>Pythiales</taxon>
        <taxon>Pythiaceae</taxon>
        <taxon>Pythium</taxon>
    </lineage>
</organism>
<dbReference type="AlphaFoldDB" id="A0A8K1CEJ3"/>
<sequence length="446" mass="49780">MSGIFLESIPNLELSPSERHDVIEMTANIIADALRVERQYMLRYGELSKSEWKHVRSARGGLKIYKERRRLIAHGRPSASNSDSGSEKIDLEEVDWPDTSSVNDSIYSDSLSGSFSSDSIPIRLVNQVRDDITSSNTVESSSHSSGRATATPAPVNSRVPMVVGAGHVEGTFEDVAMGLYAGDLVSWHERNTYIKEAPTQSRILSTILEPTQEDPFRFLGIKWFIAENHVLYGSLFQDRDFFVIEANGITQDEYGAPHGYYVMHSFRHPLVPEFTERKVLRCEISLCIISRQVGPNKVHLFNRGFIDLKGALTASISITISTKRLSTSTKATETALSRKLVWLMRQRQRSRMQLASGDSEASSLRTCEACTKTFRFLSGSLSFCQVCNKCVCSKCTVKCKVVVDATKNSASRRLMPFCAACVLEAKHLPPHQVALDTNVRSRTLQN</sequence>
<dbReference type="InterPro" id="IPR011011">
    <property type="entry name" value="Znf_FYVE_PHD"/>
</dbReference>
<feature type="compositionally biased region" description="Low complexity" evidence="1">
    <location>
        <begin position="134"/>
        <end position="145"/>
    </location>
</feature>
<name>A0A8K1CEJ3_PYTOL</name>
<gene>
    <name evidence="2" type="ORF">Poli38472_012546</name>
</gene>
<dbReference type="InterPro" id="IPR023393">
    <property type="entry name" value="START-like_dom_sf"/>
</dbReference>
<evidence type="ECO:0008006" key="4">
    <source>
        <dbReference type="Google" id="ProtNLM"/>
    </source>
</evidence>
<protein>
    <recommendedName>
        <fullName evidence="4">FYVE-type domain-containing protein</fullName>
    </recommendedName>
</protein>
<dbReference type="PANTHER" id="PTHR13510:SF44">
    <property type="entry name" value="RABENOSYN-5"/>
    <property type="match status" value="1"/>
</dbReference>
<accession>A0A8K1CEJ3</accession>
<dbReference type="Proteomes" id="UP000794436">
    <property type="component" value="Unassembled WGS sequence"/>
</dbReference>
<dbReference type="SUPFAM" id="SSF57903">
    <property type="entry name" value="FYVE/PHD zinc finger"/>
    <property type="match status" value="1"/>
</dbReference>
<dbReference type="EMBL" id="SPLM01000076">
    <property type="protein sequence ID" value="TMW61355.1"/>
    <property type="molecule type" value="Genomic_DNA"/>
</dbReference>
<evidence type="ECO:0000256" key="1">
    <source>
        <dbReference type="SAM" id="MobiDB-lite"/>
    </source>
</evidence>